<dbReference type="PROSITE" id="PS51257">
    <property type="entry name" value="PROKAR_LIPOPROTEIN"/>
    <property type="match status" value="1"/>
</dbReference>
<accession>A0A382QRK4</accession>
<dbReference type="AlphaFoldDB" id="A0A382QRK4"/>
<gene>
    <name evidence="1" type="ORF">METZ01_LOCUS340993</name>
</gene>
<organism evidence="1">
    <name type="scientific">marine metagenome</name>
    <dbReference type="NCBI Taxonomy" id="408172"/>
    <lineage>
        <taxon>unclassified sequences</taxon>
        <taxon>metagenomes</taxon>
        <taxon>ecological metagenomes</taxon>
    </lineage>
</organism>
<sequence>MKHLLLTTIAAVVLVGCAKNEI</sequence>
<name>A0A382QRK4_9ZZZZ</name>
<feature type="non-terminal residue" evidence="1">
    <location>
        <position position="22"/>
    </location>
</feature>
<protein>
    <submittedName>
        <fullName evidence="1">Uncharacterized protein</fullName>
    </submittedName>
</protein>
<feature type="non-terminal residue" evidence="1">
    <location>
        <position position="1"/>
    </location>
</feature>
<reference evidence="1" key="1">
    <citation type="submission" date="2018-05" db="EMBL/GenBank/DDBJ databases">
        <authorList>
            <person name="Lanie J.A."/>
            <person name="Ng W.-L."/>
            <person name="Kazmierczak K.M."/>
            <person name="Andrzejewski T.M."/>
            <person name="Davidsen T.M."/>
            <person name="Wayne K.J."/>
            <person name="Tettelin H."/>
            <person name="Glass J.I."/>
            <person name="Rusch D."/>
            <person name="Podicherti R."/>
            <person name="Tsui H.-C.T."/>
            <person name="Winkler M.E."/>
        </authorList>
    </citation>
    <scope>NUCLEOTIDE SEQUENCE</scope>
</reference>
<proteinExistence type="predicted"/>
<dbReference type="EMBL" id="UINC01116415">
    <property type="protein sequence ID" value="SVC88139.1"/>
    <property type="molecule type" value="Genomic_DNA"/>
</dbReference>
<evidence type="ECO:0000313" key="1">
    <source>
        <dbReference type="EMBL" id="SVC88139.1"/>
    </source>
</evidence>